<dbReference type="PATRIC" id="fig|1276257.3.peg.787"/>
<gene>
    <name evidence="2" type="ORF">SSABA_v1c07750</name>
</gene>
<dbReference type="Gene3D" id="3.40.50.150">
    <property type="entry name" value="Vaccinia Virus protein VP39"/>
    <property type="match status" value="1"/>
</dbReference>
<dbReference type="GO" id="GO:0008168">
    <property type="term" value="F:methyltransferase activity"/>
    <property type="evidence" value="ECO:0007669"/>
    <property type="project" value="UniProtKB-KW"/>
</dbReference>
<evidence type="ECO:0000259" key="1">
    <source>
        <dbReference type="Pfam" id="PF13649"/>
    </source>
</evidence>
<dbReference type="OrthoDB" id="9804312at2"/>
<name>W6AAV2_9MOLU</name>
<reference evidence="2 3" key="1">
    <citation type="journal article" date="2014" name="Genome Biol. Evol.">
        <title>Molecular evolution of the substrate utilization strategies and putative virulence factors in mosquito-associated Spiroplasma species.</title>
        <authorList>
            <person name="Chang T.H."/>
            <person name="Lo W.S."/>
            <person name="Ku C."/>
            <person name="Chen L.L."/>
            <person name="Kuo C.H."/>
        </authorList>
    </citation>
    <scope>NUCLEOTIDE SEQUENCE [LARGE SCALE GENOMIC DNA]</scope>
    <source>
        <strain evidence="2">Ar-1343</strain>
    </source>
</reference>
<feature type="domain" description="Methyltransferase" evidence="1">
    <location>
        <begin position="41"/>
        <end position="136"/>
    </location>
</feature>
<protein>
    <submittedName>
        <fullName evidence="2">Methyltransferase</fullName>
    </submittedName>
</protein>
<dbReference type="Proteomes" id="UP000019265">
    <property type="component" value="Chromosome"/>
</dbReference>
<dbReference type="CDD" id="cd02440">
    <property type="entry name" value="AdoMet_MTases"/>
    <property type="match status" value="1"/>
</dbReference>
<organism evidence="2 3">
    <name type="scientific">Spiroplasma sabaudiense Ar-1343</name>
    <dbReference type="NCBI Taxonomy" id="1276257"/>
    <lineage>
        <taxon>Bacteria</taxon>
        <taxon>Bacillati</taxon>
        <taxon>Mycoplasmatota</taxon>
        <taxon>Mollicutes</taxon>
        <taxon>Entomoplasmatales</taxon>
        <taxon>Spiroplasmataceae</taxon>
        <taxon>Spiroplasma</taxon>
    </lineage>
</organism>
<dbReference type="RefSeq" id="WP_025251314.1">
    <property type="nucleotide sequence ID" value="NZ_CP006934.1"/>
</dbReference>
<dbReference type="SUPFAM" id="SSF53335">
    <property type="entry name" value="S-adenosyl-L-methionine-dependent methyltransferases"/>
    <property type="match status" value="1"/>
</dbReference>
<keyword evidence="2" id="KW-0808">Transferase</keyword>
<dbReference type="InterPro" id="IPR041698">
    <property type="entry name" value="Methyltransf_25"/>
</dbReference>
<dbReference type="Pfam" id="PF13649">
    <property type="entry name" value="Methyltransf_25"/>
    <property type="match status" value="1"/>
</dbReference>
<dbReference type="AlphaFoldDB" id="W6AAV2"/>
<evidence type="ECO:0000313" key="2">
    <source>
        <dbReference type="EMBL" id="AHI54177.1"/>
    </source>
</evidence>
<dbReference type="Gene3D" id="2.20.25.110">
    <property type="entry name" value="S-adenosyl-L-methionine-dependent methyltransferases"/>
    <property type="match status" value="1"/>
</dbReference>
<accession>W6AAV2</accession>
<sequence>MKNYYGKLSSIIYNLTKPVGYSIDGDLEFYFEKIKTAKGIILEAGVGTGRMLIPFLRKGLQIEGIDSSSEMLQECQANVLRYNQETELIHGQIENFNFTKKYSAIIMPTGSICLIQDRTSVKNILEKYFDILEDDGQIIIDLIYPNYFKPNSEHEFDYKIDKNSFIKLKNISKEIDWINQKTSSHLIYEKYIDNELKETEVQNFDLNWYGMEEFKDMLLSAGFRNIEFIKNYGINRVLNLKTLTAIAKK</sequence>
<proteinExistence type="predicted"/>
<keyword evidence="3" id="KW-1185">Reference proteome</keyword>
<dbReference type="InterPro" id="IPR029063">
    <property type="entry name" value="SAM-dependent_MTases_sf"/>
</dbReference>
<dbReference type="eggNOG" id="COG2263">
    <property type="taxonomic scope" value="Bacteria"/>
</dbReference>
<dbReference type="KEGG" id="ssab:SSABA_v1c07750"/>
<keyword evidence="2" id="KW-0489">Methyltransferase</keyword>
<dbReference type="EMBL" id="CP006934">
    <property type="protein sequence ID" value="AHI54177.1"/>
    <property type="molecule type" value="Genomic_DNA"/>
</dbReference>
<dbReference type="STRING" id="1276257.SSABA_v1c07750"/>
<dbReference type="GO" id="GO:0032259">
    <property type="term" value="P:methylation"/>
    <property type="evidence" value="ECO:0007669"/>
    <property type="project" value="UniProtKB-KW"/>
</dbReference>
<dbReference type="HOGENOM" id="CLU_069129_7_2_14"/>
<evidence type="ECO:0000313" key="3">
    <source>
        <dbReference type="Proteomes" id="UP000019265"/>
    </source>
</evidence>